<dbReference type="EMBL" id="JAGETT010000015">
    <property type="protein sequence ID" value="MBO1919879.1"/>
    <property type="molecule type" value="Genomic_DNA"/>
</dbReference>
<reference evidence="1" key="1">
    <citation type="submission" date="2021-03" db="EMBL/GenBank/DDBJ databases">
        <title>Molecular epidemiology and mechanisms of colistin and carbapenem resistance in Enterobacteriaceae from clinical isolates, the environment and porcine samples in Pretoria, South Africa.</title>
        <authorList>
            <person name="Bogoshi D."/>
            <person name="Mbelle N.M."/>
            <person name="Naidoo V."/>
            <person name="Osei Sekyere J."/>
        </authorList>
    </citation>
    <scope>NUCLEOTIDE SEQUENCE</scope>
    <source>
        <strain evidence="1">ESB009</strain>
    </source>
</reference>
<name>A0A939NCR2_STAXY</name>
<accession>A0A939NCR2</accession>
<dbReference type="Gene3D" id="3.40.630.10">
    <property type="entry name" value="Zn peptidases"/>
    <property type="match status" value="1"/>
</dbReference>
<organism evidence="1">
    <name type="scientific">Staphylococcus xylosus</name>
    <dbReference type="NCBI Taxonomy" id="1288"/>
    <lineage>
        <taxon>Bacteria</taxon>
        <taxon>Bacillati</taxon>
        <taxon>Bacillota</taxon>
        <taxon>Bacilli</taxon>
        <taxon>Bacillales</taxon>
        <taxon>Staphylococcaceae</taxon>
        <taxon>Staphylococcus</taxon>
    </lineage>
</organism>
<gene>
    <name evidence="1" type="ORF">J4710_03940</name>
</gene>
<comment type="caution">
    <text evidence="1">The sequence shown here is derived from an EMBL/GenBank/DDBJ whole genome shotgun (WGS) entry which is preliminary data.</text>
</comment>
<proteinExistence type="predicted"/>
<dbReference type="Gene3D" id="3.30.70.360">
    <property type="match status" value="1"/>
</dbReference>
<sequence length="75" mass="8805">MNKLLQKSSNKFNLLLKKRKTAYHLEDLGQDKPQSFNHKMAQITELSCLQSDYSFRYMYSGAGHDAMNFLFVQRV</sequence>
<evidence type="ECO:0000313" key="1">
    <source>
        <dbReference type="EMBL" id="MBO1919879.1"/>
    </source>
</evidence>
<dbReference type="AlphaFoldDB" id="A0A939NCR2"/>
<protein>
    <submittedName>
        <fullName evidence="1">Uncharacterized protein</fullName>
    </submittedName>
</protein>